<evidence type="ECO:0000313" key="2">
    <source>
        <dbReference type="EMBL" id="CAD7406220.1"/>
    </source>
</evidence>
<feature type="region of interest" description="Disordered" evidence="1">
    <location>
        <begin position="337"/>
        <end position="374"/>
    </location>
</feature>
<feature type="compositionally biased region" description="Low complexity" evidence="1">
    <location>
        <begin position="453"/>
        <end position="466"/>
    </location>
</feature>
<proteinExistence type="predicted"/>
<feature type="compositionally biased region" description="Basic and acidic residues" evidence="1">
    <location>
        <begin position="236"/>
        <end position="250"/>
    </location>
</feature>
<accession>A0A7R9D371</accession>
<protein>
    <submittedName>
        <fullName evidence="2">Uncharacterized protein</fullName>
    </submittedName>
</protein>
<feature type="region of interest" description="Disordered" evidence="1">
    <location>
        <begin position="438"/>
        <end position="466"/>
    </location>
</feature>
<reference evidence="2" key="1">
    <citation type="submission" date="2020-11" db="EMBL/GenBank/DDBJ databases">
        <authorList>
            <person name="Tran Van P."/>
        </authorList>
    </citation>
    <scope>NUCLEOTIDE SEQUENCE</scope>
</reference>
<sequence length="466" mass="51783">MEEYMIKSTDSTLDTYGCGQNQDSLNTCQTSLLHCESNLRTLRNKSDERNETTQPSCPLNNQMTYTKHDVDIKVFMKRFVNMLIDAAGMKYVVLEQFTWKDFNIPIAISAEQLTILSDYGKSSETVSLRALDEVLTNILKPKDSGFAAKYIHWFENILYSLSWNEETLRQDSPLAVQPPTPGSSPVFNISINLPGGGILSNSVEKISSVISSDSDTHIRTPSLESAEAALPTTVTSDRDNDKSSVKERKSLATCNTKPTVETEDNVFESELEIISLDNHSQKRKERDACFKSWGVSSDDIEELKTLDEIVKEQSGGQESGSDLAIGDGHGVSYKNEVESTKKNDNTNTSESLTKSSPEKKTCTPSLGKLSQPDSRALSTRSLSFELSSLLKLEIKFERWVVRESERGLWGQDTLSTARRSHSSLSGRQESFVLRVLSDDEGGTPDAVDCTQINKKTTTPRTNPNQT</sequence>
<organism evidence="2">
    <name type="scientific">Timema cristinae</name>
    <name type="common">Walking stick</name>
    <dbReference type="NCBI Taxonomy" id="61476"/>
    <lineage>
        <taxon>Eukaryota</taxon>
        <taxon>Metazoa</taxon>
        <taxon>Ecdysozoa</taxon>
        <taxon>Arthropoda</taxon>
        <taxon>Hexapoda</taxon>
        <taxon>Insecta</taxon>
        <taxon>Pterygota</taxon>
        <taxon>Neoptera</taxon>
        <taxon>Polyneoptera</taxon>
        <taxon>Phasmatodea</taxon>
        <taxon>Timematodea</taxon>
        <taxon>Timematoidea</taxon>
        <taxon>Timematidae</taxon>
        <taxon>Timema</taxon>
    </lineage>
</organism>
<name>A0A7R9D371_TIMCR</name>
<evidence type="ECO:0000256" key="1">
    <source>
        <dbReference type="SAM" id="MobiDB-lite"/>
    </source>
</evidence>
<feature type="compositionally biased region" description="Polar residues" evidence="1">
    <location>
        <begin position="345"/>
        <end position="355"/>
    </location>
</feature>
<dbReference type="AlphaFoldDB" id="A0A7R9D371"/>
<gene>
    <name evidence="2" type="ORF">TCEB3V08_LOCUS8396</name>
</gene>
<dbReference type="EMBL" id="OC319754">
    <property type="protein sequence ID" value="CAD7406220.1"/>
    <property type="molecule type" value="Genomic_DNA"/>
</dbReference>
<feature type="region of interest" description="Disordered" evidence="1">
    <location>
        <begin position="216"/>
        <end position="257"/>
    </location>
</feature>